<protein>
    <submittedName>
        <fullName evidence="2">Uncharacterized protein</fullName>
    </submittedName>
</protein>
<organism evidence="2 3">
    <name type="scientific">Dryococelus australis</name>
    <dbReference type="NCBI Taxonomy" id="614101"/>
    <lineage>
        <taxon>Eukaryota</taxon>
        <taxon>Metazoa</taxon>
        <taxon>Ecdysozoa</taxon>
        <taxon>Arthropoda</taxon>
        <taxon>Hexapoda</taxon>
        <taxon>Insecta</taxon>
        <taxon>Pterygota</taxon>
        <taxon>Neoptera</taxon>
        <taxon>Polyneoptera</taxon>
        <taxon>Phasmatodea</taxon>
        <taxon>Verophasmatodea</taxon>
        <taxon>Anareolatae</taxon>
        <taxon>Phasmatidae</taxon>
        <taxon>Eurycanthinae</taxon>
        <taxon>Dryococelus</taxon>
    </lineage>
</organism>
<sequence>MRVKRGEFGVAPDRGNPPTSSIRCRERKINIKASERVNVDVFTPNKRPCRQHMQTQFAEESLHEERLYEQNYILWNPQHGIDINKETKYHCWTNITKHLGHFAPEAKKKKIVTLEPNNFILVLVRGTLNPPSQCYGRQDRAYLWKEEALGYAEVSQCPAPSEREYHTVDAACSENDGASTSTTALPDPTYITSEEHIHTSVEDVSSVQSMQCKTIGVQQMTSYILGHILDQDEPNDTAFVEIGSVVYAVRTVQKASGESGDTIAAARIDGVVQFCSDSGRERLRESCSQVHTTCRENSCLPATLLDTVSLLRSDLSMAAQLFQWDLARRKHHSCDQDEWQQSLPFIALLIVCATTQRKQPIASKLNCFCNRCYSIKLI</sequence>
<name>A0ABQ9IJF7_9NEOP</name>
<dbReference type="EMBL" id="JARBHB010000001">
    <property type="protein sequence ID" value="KAJ8896820.1"/>
    <property type="molecule type" value="Genomic_DNA"/>
</dbReference>
<evidence type="ECO:0000313" key="3">
    <source>
        <dbReference type="Proteomes" id="UP001159363"/>
    </source>
</evidence>
<dbReference type="Proteomes" id="UP001159363">
    <property type="component" value="Chromosome 1"/>
</dbReference>
<proteinExistence type="predicted"/>
<reference evidence="2 3" key="1">
    <citation type="submission" date="2023-02" db="EMBL/GenBank/DDBJ databases">
        <title>LHISI_Scaffold_Assembly.</title>
        <authorList>
            <person name="Stuart O.P."/>
            <person name="Cleave R."/>
            <person name="Magrath M.J.L."/>
            <person name="Mikheyev A.S."/>
        </authorList>
    </citation>
    <scope>NUCLEOTIDE SEQUENCE [LARGE SCALE GENOMIC DNA]</scope>
    <source>
        <strain evidence="2">Daus_M_001</strain>
        <tissue evidence="2">Leg muscle</tissue>
    </source>
</reference>
<evidence type="ECO:0000256" key="1">
    <source>
        <dbReference type="SAM" id="MobiDB-lite"/>
    </source>
</evidence>
<evidence type="ECO:0000313" key="2">
    <source>
        <dbReference type="EMBL" id="KAJ8896820.1"/>
    </source>
</evidence>
<feature type="region of interest" description="Disordered" evidence="1">
    <location>
        <begin position="1"/>
        <end position="21"/>
    </location>
</feature>
<comment type="caution">
    <text evidence="2">The sequence shown here is derived from an EMBL/GenBank/DDBJ whole genome shotgun (WGS) entry which is preliminary data.</text>
</comment>
<gene>
    <name evidence="2" type="ORF">PR048_002166</name>
</gene>
<accession>A0ABQ9IJF7</accession>
<keyword evidence="3" id="KW-1185">Reference proteome</keyword>